<name>V6ITV5_9BACL</name>
<gene>
    <name evidence="6" type="ORF">P343_17260</name>
</gene>
<dbReference type="PROSITE" id="PS00211">
    <property type="entry name" value="ABC_TRANSPORTER_1"/>
    <property type="match status" value="1"/>
</dbReference>
<dbReference type="SMART" id="SM00382">
    <property type="entry name" value="AAA"/>
    <property type="match status" value="1"/>
</dbReference>
<keyword evidence="3" id="KW-0067">ATP-binding</keyword>
<dbReference type="Pfam" id="PF00005">
    <property type="entry name" value="ABC_tran"/>
    <property type="match status" value="1"/>
</dbReference>
<dbReference type="PROSITE" id="PS50893">
    <property type="entry name" value="ABC_TRANSPORTER_2"/>
    <property type="match status" value="1"/>
</dbReference>
<feature type="region of interest" description="Disordered" evidence="4">
    <location>
        <begin position="237"/>
        <end position="257"/>
    </location>
</feature>
<evidence type="ECO:0000256" key="1">
    <source>
        <dbReference type="ARBA" id="ARBA00022448"/>
    </source>
</evidence>
<keyword evidence="2" id="KW-0547">Nucleotide-binding</keyword>
<comment type="caution">
    <text evidence="6">The sequence shown here is derived from an EMBL/GenBank/DDBJ whole genome shotgun (WGS) entry which is preliminary data.</text>
</comment>
<evidence type="ECO:0000259" key="5">
    <source>
        <dbReference type="PROSITE" id="PS50893"/>
    </source>
</evidence>
<dbReference type="InterPro" id="IPR003593">
    <property type="entry name" value="AAA+_ATPase"/>
</dbReference>
<evidence type="ECO:0000313" key="7">
    <source>
        <dbReference type="Proteomes" id="UP000018296"/>
    </source>
</evidence>
<evidence type="ECO:0000256" key="4">
    <source>
        <dbReference type="SAM" id="MobiDB-lite"/>
    </source>
</evidence>
<reference evidence="6 7" key="1">
    <citation type="journal article" date="2013" name="Genome Announc.">
        <title>Genome Sequence of Sporolactobacillus laevolacticus DSM442, an Efficient Polymer-Grade D-Lactate Producer from Agricultural Waste Cottonseed as a Nitrogen Source.</title>
        <authorList>
            <person name="Wang H."/>
            <person name="Wang L."/>
            <person name="Ju J."/>
            <person name="Yu B."/>
            <person name="Ma Y."/>
        </authorList>
    </citation>
    <scope>NUCLEOTIDE SEQUENCE [LARGE SCALE GENOMIC DNA]</scope>
    <source>
        <strain evidence="6 7">DSM 442</strain>
    </source>
</reference>
<accession>V6ITV5</accession>
<keyword evidence="7" id="KW-1185">Reference proteome</keyword>
<dbReference type="CDD" id="cd03235">
    <property type="entry name" value="ABC_Metallic_Cations"/>
    <property type="match status" value="1"/>
</dbReference>
<protein>
    <submittedName>
        <fullName evidence="6">ABC transporter</fullName>
    </submittedName>
</protein>
<dbReference type="OrthoDB" id="9806726at2"/>
<dbReference type="EMBL" id="AWTC01000024">
    <property type="protein sequence ID" value="EST10393.1"/>
    <property type="molecule type" value="Genomic_DNA"/>
</dbReference>
<dbReference type="PANTHER" id="PTHR42734">
    <property type="entry name" value="METAL TRANSPORT SYSTEM ATP-BINDING PROTEIN TM_0124-RELATED"/>
    <property type="match status" value="1"/>
</dbReference>
<dbReference type="SUPFAM" id="SSF52540">
    <property type="entry name" value="P-loop containing nucleoside triphosphate hydrolases"/>
    <property type="match status" value="1"/>
</dbReference>
<sequence>MLRQIQISDLQVSFNGEEILKDLSFGVSAGEMFAIIGPNGAGKSTLLKSILGLIRPQHGKITMNSEGKKVVVGYVPQSRVIDEETPISARDFVSLGQISGFFPWPSMRERKILKEIMIFTDTDRFANKPVGKLSGGERQRVFLAQALVRHPDLLLLDESTANLDPNAQAQMMDLVKKAVKEWGVTVIFICHDLQLVRKYADHILLMSRGYYKTGNEQTILDDHDLLKAVYQTVTSGNEESRTGGSVSAGLSLSASQR</sequence>
<dbReference type="GO" id="GO:0005524">
    <property type="term" value="F:ATP binding"/>
    <property type="evidence" value="ECO:0007669"/>
    <property type="project" value="UniProtKB-KW"/>
</dbReference>
<dbReference type="AlphaFoldDB" id="V6ITV5"/>
<dbReference type="InterPro" id="IPR027417">
    <property type="entry name" value="P-loop_NTPase"/>
</dbReference>
<dbReference type="GO" id="GO:0016887">
    <property type="term" value="F:ATP hydrolysis activity"/>
    <property type="evidence" value="ECO:0007669"/>
    <property type="project" value="InterPro"/>
</dbReference>
<dbReference type="RefSeq" id="WP_023511643.1">
    <property type="nucleotide sequence ID" value="NZ_AWTC01000024.1"/>
</dbReference>
<evidence type="ECO:0000313" key="6">
    <source>
        <dbReference type="EMBL" id="EST10393.1"/>
    </source>
</evidence>
<dbReference type="Gene3D" id="3.40.50.300">
    <property type="entry name" value="P-loop containing nucleotide triphosphate hydrolases"/>
    <property type="match status" value="1"/>
</dbReference>
<dbReference type="Proteomes" id="UP000018296">
    <property type="component" value="Unassembled WGS sequence"/>
</dbReference>
<dbReference type="eggNOG" id="COG1121">
    <property type="taxonomic scope" value="Bacteria"/>
</dbReference>
<organism evidence="6 7">
    <name type="scientific">Sporolactobacillus laevolacticus DSM 442</name>
    <dbReference type="NCBI Taxonomy" id="1395513"/>
    <lineage>
        <taxon>Bacteria</taxon>
        <taxon>Bacillati</taxon>
        <taxon>Bacillota</taxon>
        <taxon>Bacilli</taxon>
        <taxon>Bacillales</taxon>
        <taxon>Sporolactobacillaceae</taxon>
        <taxon>Sporolactobacillus</taxon>
    </lineage>
</organism>
<dbReference type="InterPro" id="IPR003439">
    <property type="entry name" value="ABC_transporter-like_ATP-bd"/>
</dbReference>
<evidence type="ECO:0000256" key="2">
    <source>
        <dbReference type="ARBA" id="ARBA00022741"/>
    </source>
</evidence>
<feature type="compositionally biased region" description="Low complexity" evidence="4">
    <location>
        <begin position="243"/>
        <end position="257"/>
    </location>
</feature>
<proteinExistence type="predicted"/>
<keyword evidence="1" id="KW-0813">Transport</keyword>
<evidence type="ECO:0000256" key="3">
    <source>
        <dbReference type="ARBA" id="ARBA00022840"/>
    </source>
</evidence>
<feature type="domain" description="ABC transporter" evidence="5">
    <location>
        <begin position="5"/>
        <end position="233"/>
    </location>
</feature>
<dbReference type="InterPro" id="IPR050153">
    <property type="entry name" value="Metal_Ion_Import_ABC"/>
</dbReference>
<dbReference type="PATRIC" id="fig|1395513.3.peg.3501"/>
<dbReference type="STRING" id="1395513.P343_17260"/>
<dbReference type="InterPro" id="IPR017871">
    <property type="entry name" value="ABC_transporter-like_CS"/>
</dbReference>